<sequence length="63" mass="7040">MLHAIHCGDLLKSAEVTQRRRGGSIPSDNHGDNWSEGNRMRSPSEDVYVQLGFLWKKCLCPAA</sequence>
<evidence type="ECO:0000256" key="1">
    <source>
        <dbReference type="SAM" id="MobiDB-lite"/>
    </source>
</evidence>
<feature type="region of interest" description="Disordered" evidence="1">
    <location>
        <begin position="18"/>
        <end position="41"/>
    </location>
</feature>
<reference evidence="2 3" key="1">
    <citation type="submission" date="2019-03" db="EMBL/GenBank/DDBJ databases">
        <title>First draft genome of Liparis tanakae, snailfish: a comprehensive survey of snailfish specific genes.</title>
        <authorList>
            <person name="Kim W."/>
            <person name="Song I."/>
            <person name="Jeong J.-H."/>
            <person name="Kim D."/>
            <person name="Kim S."/>
            <person name="Ryu S."/>
            <person name="Song J.Y."/>
            <person name="Lee S.K."/>
        </authorList>
    </citation>
    <scope>NUCLEOTIDE SEQUENCE [LARGE SCALE GENOMIC DNA]</scope>
    <source>
        <tissue evidence="2">Muscle</tissue>
    </source>
</reference>
<evidence type="ECO:0000313" key="3">
    <source>
        <dbReference type="Proteomes" id="UP000314294"/>
    </source>
</evidence>
<dbReference type="AlphaFoldDB" id="A0A4Z2E8Q6"/>
<organism evidence="2 3">
    <name type="scientific">Liparis tanakae</name>
    <name type="common">Tanaka's snailfish</name>
    <dbReference type="NCBI Taxonomy" id="230148"/>
    <lineage>
        <taxon>Eukaryota</taxon>
        <taxon>Metazoa</taxon>
        <taxon>Chordata</taxon>
        <taxon>Craniata</taxon>
        <taxon>Vertebrata</taxon>
        <taxon>Euteleostomi</taxon>
        <taxon>Actinopterygii</taxon>
        <taxon>Neopterygii</taxon>
        <taxon>Teleostei</taxon>
        <taxon>Neoteleostei</taxon>
        <taxon>Acanthomorphata</taxon>
        <taxon>Eupercaria</taxon>
        <taxon>Perciformes</taxon>
        <taxon>Cottioidei</taxon>
        <taxon>Cottales</taxon>
        <taxon>Liparidae</taxon>
        <taxon>Liparis</taxon>
    </lineage>
</organism>
<dbReference type="Proteomes" id="UP000314294">
    <property type="component" value="Unassembled WGS sequence"/>
</dbReference>
<evidence type="ECO:0000313" key="2">
    <source>
        <dbReference type="EMBL" id="TNN25197.1"/>
    </source>
</evidence>
<proteinExistence type="predicted"/>
<gene>
    <name evidence="2" type="ORF">EYF80_064674</name>
</gene>
<dbReference type="EMBL" id="SRLO01013210">
    <property type="protein sequence ID" value="TNN25197.1"/>
    <property type="molecule type" value="Genomic_DNA"/>
</dbReference>
<accession>A0A4Z2E8Q6</accession>
<name>A0A4Z2E8Q6_9TELE</name>
<comment type="caution">
    <text evidence="2">The sequence shown here is derived from an EMBL/GenBank/DDBJ whole genome shotgun (WGS) entry which is preliminary data.</text>
</comment>
<keyword evidence="3" id="KW-1185">Reference proteome</keyword>
<feature type="compositionally biased region" description="Basic and acidic residues" evidence="1">
    <location>
        <begin position="29"/>
        <end position="41"/>
    </location>
</feature>
<protein>
    <submittedName>
        <fullName evidence="2">Uncharacterized protein</fullName>
    </submittedName>
</protein>